<evidence type="ECO:0000313" key="2">
    <source>
        <dbReference type="EMBL" id="QNP74268.1"/>
    </source>
</evidence>
<gene>
    <name evidence="2" type="ORF">IAG44_35650</name>
</gene>
<name>A0A7H0INA2_9ACTN</name>
<evidence type="ECO:0000313" key="3">
    <source>
        <dbReference type="Proteomes" id="UP000516052"/>
    </source>
</evidence>
<protein>
    <recommendedName>
        <fullName evidence="4">Secreted protein</fullName>
    </recommendedName>
</protein>
<sequence>MSAVLPYLILLAGGAISAALVSHEEAFRTTSYSARIEMTTESDRTALIPTPDRWRVRWGRGRRRRSPGRGGASRSGRGKIFGESVVASGRERRLMCGRVTPGSVVR</sequence>
<keyword evidence="3" id="KW-1185">Reference proteome</keyword>
<reference evidence="2 3" key="1">
    <citation type="submission" date="2020-08" db="EMBL/GenBank/DDBJ databases">
        <title>A novel species.</title>
        <authorList>
            <person name="Gao J."/>
        </authorList>
    </citation>
    <scope>NUCLEOTIDE SEQUENCE [LARGE SCALE GENOMIC DNA]</scope>
    <source>
        <strain evidence="2 3">CRXT-G-22</strain>
    </source>
</reference>
<accession>A0A7H0INA2</accession>
<evidence type="ECO:0008006" key="4">
    <source>
        <dbReference type="Google" id="ProtNLM"/>
    </source>
</evidence>
<feature type="compositionally biased region" description="Basic residues" evidence="1">
    <location>
        <begin position="58"/>
        <end position="67"/>
    </location>
</feature>
<dbReference type="AlphaFoldDB" id="A0A7H0INA2"/>
<dbReference type="EMBL" id="CP060828">
    <property type="protein sequence ID" value="QNP74268.1"/>
    <property type="molecule type" value="Genomic_DNA"/>
</dbReference>
<feature type="region of interest" description="Disordered" evidence="1">
    <location>
        <begin position="58"/>
        <end position="81"/>
    </location>
</feature>
<dbReference type="RefSeq" id="WP_187751193.1">
    <property type="nucleotide sequence ID" value="NZ_CP060828.1"/>
</dbReference>
<dbReference type="KEGG" id="sroi:IAG44_35650"/>
<dbReference type="Proteomes" id="UP000516052">
    <property type="component" value="Chromosome"/>
</dbReference>
<evidence type="ECO:0000256" key="1">
    <source>
        <dbReference type="SAM" id="MobiDB-lite"/>
    </source>
</evidence>
<proteinExistence type="predicted"/>
<organism evidence="2 3">
    <name type="scientific">Streptomyces roseirectus</name>
    <dbReference type="NCBI Taxonomy" id="2768066"/>
    <lineage>
        <taxon>Bacteria</taxon>
        <taxon>Bacillati</taxon>
        <taxon>Actinomycetota</taxon>
        <taxon>Actinomycetes</taxon>
        <taxon>Kitasatosporales</taxon>
        <taxon>Streptomycetaceae</taxon>
        <taxon>Streptomyces</taxon>
    </lineage>
</organism>